<proteinExistence type="predicted"/>
<accession>A0AAC9PRU2</accession>
<dbReference type="Proteomes" id="UP000185511">
    <property type="component" value="Chromosome"/>
</dbReference>
<dbReference type="KEGG" id="acad:UA74_13530"/>
<dbReference type="InterPro" id="IPR027417">
    <property type="entry name" value="P-loop_NTPase"/>
</dbReference>
<dbReference type="InterPro" id="IPR039420">
    <property type="entry name" value="WalR-like"/>
</dbReference>
<dbReference type="InterPro" id="IPR000792">
    <property type="entry name" value="Tscrpt_reg_LuxR_C"/>
</dbReference>
<name>A0AAC9PRU2_9PSEU</name>
<dbReference type="PANTHER" id="PTHR43214">
    <property type="entry name" value="TWO-COMPONENT RESPONSE REGULATOR"/>
    <property type="match status" value="1"/>
</dbReference>
<gene>
    <name evidence="4" type="ORF">UA74_13530</name>
</gene>
<dbReference type="RefSeq" id="WP_198043015.1">
    <property type="nucleotide sequence ID" value="NZ_CP016076.1"/>
</dbReference>
<dbReference type="Gene3D" id="1.10.10.10">
    <property type="entry name" value="Winged helix-like DNA-binding domain superfamily/Winged helix DNA-binding domain"/>
    <property type="match status" value="1"/>
</dbReference>
<dbReference type="Pfam" id="PF00196">
    <property type="entry name" value="GerE"/>
    <property type="match status" value="1"/>
</dbReference>
<dbReference type="AlphaFoldDB" id="A0AAC9PRU2"/>
<dbReference type="PROSITE" id="PS50043">
    <property type="entry name" value="HTH_LUXR_2"/>
    <property type="match status" value="1"/>
</dbReference>
<evidence type="ECO:0000256" key="1">
    <source>
        <dbReference type="ARBA" id="ARBA00023125"/>
    </source>
</evidence>
<protein>
    <submittedName>
        <fullName evidence="4">Transcriptional regulator, luxR family</fullName>
    </submittedName>
</protein>
<dbReference type="SUPFAM" id="SSF52540">
    <property type="entry name" value="P-loop containing nucleoside triphosphate hydrolases"/>
    <property type="match status" value="1"/>
</dbReference>
<keyword evidence="1" id="KW-0238">DNA-binding</keyword>
<evidence type="ECO:0000259" key="3">
    <source>
        <dbReference type="PROSITE" id="PS50043"/>
    </source>
</evidence>
<evidence type="ECO:0000313" key="4">
    <source>
        <dbReference type="EMBL" id="APU14764.1"/>
    </source>
</evidence>
<dbReference type="PRINTS" id="PR00038">
    <property type="entry name" value="HTHLUXR"/>
</dbReference>
<dbReference type="InterPro" id="IPR036388">
    <property type="entry name" value="WH-like_DNA-bd_sf"/>
</dbReference>
<dbReference type="EMBL" id="CP016076">
    <property type="protein sequence ID" value="APU14764.1"/>
    <property type="molecule type" value="Genomic_DNA"/>
</dbReference>
<evidence type="ECO:0000256" key="2">
    <source>
        <dbReference type="SAM" id="MobiDB-lite"/>
    </source>
</evidence>
<dbReference type="SMART" id="SM00421">
    <property type="entry name" value="HTH_LUXR"/>
    <property type="match status" value="1"/>
</dbReference>
<feature type="region of interest" description="Disordered" evidence="2">
    <location>
        <begin position="131"/>
        <end position="161"/>
    </location>
</feature>
<feature type="compositionally biased region" description="Low complexity" evidence="2">
    <location>
        <begin position="1000"/>
        <end position="1010"/>
    </location>
</feature>
<reference evidence="5" key="1">
    <citation type="submission" date="2016-06" db="EMBL/GenBank/DDBJ databases">
        <title>Complete genome sequence of Actinoalloteichus fjordicus DSM 46855 (=ADI127-17), type strain of the new species Actinoalloteichus fjordicus.</title>
        <authorList>
            <person name="Ruckert C."/>
            <person name="Nouioui I."/>
            <person name="Willmese J."/>
            <person name="van Wezel G."/>
            <person name="Klenk H.-P."/>
            <person name="Kalinowski J."/>
            <person name="Zotchev S.B."/>
        </authorList>
    </citation>
    <scope>NUCLEOTIDE SEQUENCE [LARGE SCALE GENOMIC DNA]</scope>
    <source>
        <strain evidence="5">ADI127-7</strain>
    </source>
</reference>
<dbReference type="InterPro" id="IPR016032">
    <property type="entry name" value="Sig_transdc_resp-reg_C-effctor"/>
</dbReference>
<feature type="region of interest" description="Disordered" evidence="2">
    <location>
        <begin position="981"/>
        <end position="1029"/>
    </location>
</feature>
<dbReference type="Pfam" id="PF13191">
    <property type="entry name" value="AAA_16"/>
    <property type="match status" value="1"/>
</dbReference>
<dbReference type="InterPro" id="IPR041664">
    <property type="entry name" value="AAA_16"/>
</dbReference>
<dbReference type="GO" id="GO:0006355">
    <property type="term" value="P:regulation of DNA-templated transcription"/>
    <property type="evidence" value="ECO:0007669"/>
    <property type="project" value="InterPro"/>
</dbReference>
<dbReference type="SUPFAM" id="SSF46894">
    <property type="entry name" value="C-terminal effector domain of the bipartite response regulators"/>
    <property type="match status" value="1"/>
</dbReference>
<sequence length="1029" mass="107935">MPDRAVGIRVHGRAAERTAIDELRRQARDGRGGALLILGSPGLGRTTLLEHGARCIPAATVLRTCAVAAESSLRHSGLHALLRPVADRLHAVGDSRTRPLLAAMDLVDQDVDPVDHEASAVVPVVAAVDAPARRPRSARSAPSPGLMAQSVPTPRESPETDAGRVGRALLHALAGLAAEGGLLCCVDDADQLDPASRAALSFAVRRLTPAHGVTVLLTARQDARRWPPEIPVRRLRPLTESDAAAMLDDLVAGPLRPTVRELLLHSGRGVPRLLTELVAGLAPGQLAGLVPLPRHLLPAASLSWLVRTRLDGLPGDTRLLLLLAAVELEIEGVVDVGVLLRAAERAGLHPSCLEPAEAAGLVRVDGPGLGFADRLLPEAVYRGESQARRRSAHGLLAAVADDPERSLRALRHRAACAVGPDAALADAIEAAVDRVGSDGDACTAAASACSDALSRAAELTGDRDRRGARLIRAAEHAWAAGRTDQVRSLLARSGASTRSATLRGRTEYLRGIVELRDGIVEDAREALLLAAALLSESAPGLAAEALAKTAEACWTAGDRRGLATVTGAVAALRADAPTPPRRVDDAAGLLPVLRGDHRAATATVRELRRRAAGEAAPEVLLDIATSAAILGASALARQAGSRAVARARAGGRTAIVPRALELLVYAELRLGEHARAAEHAVAGLAAARTAGQGNCALHLRAALAMSAAVAGDAVACREHAAAVIATGRARGLSLAVSLAEWSLARLDLSLSRPKEAADRLFPLVQGRSGHSHFAVRFLAVPCLVEASVLARDPRPVGGLLRRFEQRVRAVGDTVALAQALRCRALLDADPAEADALFGAALRLHEAVGTEFECARTRRLHGEFLRRRRRPREAREQLRGALRHFESCGARIWADRVRDELRATGAATGGRGGLLGRLTPQQLRISRQVAAGATNREVASTLCLSPRTIDHHLRNVFAALGVRSRVELVHVLAAETGDDVVEVPARQEPPGAAGVRRRRPPGGTTPQETTPHAPRGPAVSGSGRPGAGLR</sequence>
<dbReference type="PANTHER" id="PTHR43214:SF42">
    <property type="entry name" value="TRANSCRIPTIONAL REGULATORY PROTEIN DESR"/>
    <property type="match status" value="1"/>
</dbReference>
<keyword evidence="5" id="KW-1185">Reference proteome</keyword>
<feature type="domain" description="HTH luxR-type" evidence="3">
    <location>
        <begin position="910"/>
        <end position="975"/>
    </location>
</feature>
<dbReference type="GO" id="GO:0003677">
    <property type="term" value="F:DNA binding"/>
    <property type="evidence" value="ECO:0007669"/>
    <property type="project" value="UniProtKB-KW"/>
</dbReference>
<evidence type="ECO:0000313" key="5">
    <source>
        <dbReference type="Proteomes" id="UP000185511"/>
    </source>
</evidence>
<dbReference type="CDD" id="cd06170">
    <property type="entry name" value="LuxR_C_like"/>
    <property type="match status" value="1"/>
</dbReference>
<organism evidence="4 5">
    <name type="scientific">Actinoalloteichus fjordicus</name>
    <dbReference type="NCBI Taxonomy" id="1612552"/>
    <lineage>
        <taxon>Bacteria</taxon>
        <taxon>Bacillati</taxon>
        <taxon>Actinomycetota</taxon>
        <taxon>Actinomycetes</taxon>
        <taxon>Pseudonocardiales</taxon>
        <taxon>Pseudonocardiaceae</taxon>
        <taxon>Actinoalloteichus</taxon>
    </lineage>
</organism>